<protein>
    <submittedName>
        <fullName evidence="2">Uncharacterized protein</fullName>
    </submittedName>
</protein>
<feature type="transmembrane region" description="Helical" evidence="1">
    <location>
        <begin position="20"/>
        <end position="43"/>
    </location>
</feature>
<keyword evidence="1" id="KW-0472">Membrane</keyword>
<evidence type="ECO:0000313" key="2">
    <source>
        <dbReference type="EMBL" id="GAA3495836.1"/>
    </source>
</evidence>
<keyword evidence="3" id="KW-1185">Reference proteome</keyword>
<gene>
    <name evidence="2" type="ORF">GCM10019016_029370</name>
</gene>
<keyword evidence="1" id="KW-0812">Transmembrane</keyword>
<proteinExistence type="predicted"/>
<comment type="caution">
    <text evidence="2">The sequence shown here is derived from an EMBL/GenBank/DDBJ whole genome shotgun (WGS) entry which is preliminary data.</text>
</comment>
<dbReference type="EMBL" id="BAAAXF010000021">
    <property type="protein sequence ID" value="GAA3495836.1"/>
    <property type="molecule type" value="Genomic_DNA"/>
</dbReference>
<sequence>MPHGGRDGAGYPGTMFFFFSNRVGCIGSLVISAVATVILLLIFTR</sequence>
<name>A0ABP6TP23_9ACTN</name>
<accession>A0ABP6TP23</accession>
<keyword evidence="1" id="KW-1133">Transmembrane helix</keyword>
<organism evidence="2 3">
    <name type="scientific">Streptomyces prasinosporus</name>
    <dbReference type="NCBI Taxonomy" id="68256"/>
    <lineage>
        <taxon>Bacteria</taxon>
        <taxon>Bacillati</taxon>
        <taxon>Actinomycetota</taxon>
        <taxon>Actinomycetes</taxon>
        <taxon>Kitasatosporales</taxon>
        <taxon>Streptomycetaceae</taxon>
        <taxon>Streptomyces</taxon>
        <taxon>Streptomyces albogriseolus group</taxon>
    </lineage>
</organism>
<evidence type="ECO:0000313" key="3">
    <source>
        <dbReference type="Proteomes" id="UP001501455"/>
    </source>
</evidence>
<dbReference type="Proteomes" id="UP001501455">
    <property type="component" value="Unassembled WGS sequence"/>
</dbReference>
<reference evidence="3" key="1">
    <citation type="journal article" date="2019" name="Int. J. Syst. Evol. Microbiol.">
        <title>The Global Catalogue of Microorganisms (GCM) 10K type strain sequencing project: providing services to taxonomists for standard genome sequencing and annotation.</title>
        <authorList>
            <consortium name="The Broad Institute Genomics Platform"/>
            <consortium name="The Broad Institute Genome Sequencing Center for Infectious Disease"/>
            <person name="Wu L."/>
            <person name="Ma J."/>
        </authorList>
    </citation>
    <scope>NUCLEOTIDE SEQUENCE [LARGE SCALE GENOMIC DNA]</scope>
    <source>
        <strain evidence="3">JCM 4816</strain>
    </source>
</reference>
<evidence type="ECO:0000256" key="1">
    <source>
        <dbReference type="SAM" id="Phobius"/>
    </source>
</evidence>